<dbReference type="InterPro" id="IPR013785">
    <property type="entry name" value="Aldolase_TIM"/>
</dbReference>
<keyword evidence="9" id="KW-1185">Reference proteome</keyword>
<dbReference type="Proteomes" id="UP000012174">
    <property type="component" value="Unassembled WGS sequence"/>
</dbReference>
<dbReference type="EMBL" id="KB706136">
    <property type="protein sequence ID" value="EMR69078.1"/>
    <property type="molecule type" value="Genomic_DNA"/>
</dbReference>
<comment type="cofactor">
    <cofactor evidence="1">
        <name>FMN</name>
        <dbReference type="ChEBI" id="CHEBI:58210"/>
    </cofactor>
</comment>
<keyword evidence="5" id="KW-0288">FMN</keyword>
<evidence type="ECO:0000256" key="5">
    <source>
        <dbReference type="PIRSR" id="PIRSR000138-2"/>
    </source>
</evidence>
<dbReference type="Pfam" id="PF01070">
    <property type="entry name" value="FMN_dh"/>
    <property type="match status" value="2"/>
</dbReference>
<feature type="active site" description="Proton acceptor" evidence="4">
    <location>
        <position position="271"/>
    </location>
</feature>
<dbReference type="OMA" id="PRVMIDI"/>
<dbReference type="AlphaFoldDB" id="M7SX03"/>
<feature type="binding site" evidence="5">
    <location>
        <position position="172"/>
    </location>
    <ligand>
        <name>FMN</name>
        <dbReference type="ChEBI" id="CHEBI:58210"/>
    </ligand>
</feature>
<dbReference type="PROSITE" id="PS51349">
    <property type="entry name" value="FMN_HYDROXY_ACID_DH_2"/>
    <property type="match status" value="1"/>
</dbReference>
<evidence type="ECO:0000259" key="7">
    <source>
        <dbReference type="PROSITE" id="PS51349"/>
    </source>
</evidence>
<dbReference type="GO" id="GO:0016491">
    <property type="term" value="F:oxidoreductase activity"/>
    <property type="evidence" value="ECO:0007669"/>
    <property type="project" value="UniProtKB-KW"/>
</dbReference>
<evidence type="ECO:0000313" key="8">
    <source>
        <dbReference type="EMBL" id="EMR69078.1"/>
    </source>
</evidence>
<feature type="chain" id="PRO_5013402371" evidence="6">
    <location>
        <begin position="16"/>
        <end position="381"/>
    </location>
</feature>
<dbReference type="SUPFAM" id="SSF51395">
    <property type="entry name" value="FMN-linked oxidoreductases"/>
    <property type="match status" value="1"/>
</dbReference>
<feature type="binding site" evidence="5">
    <location>
        <position position="201"/>
    </location>
    <ligand>
        <name>FMN</name>
        <dbReference type="ChEBI" id="CHEBI:58210"/>
    </ligand>
</feature>
<feature type="binding site" evidence="5">
    <location>
        <position position="271"/>
    </location>
    <ligand>
        <name>glyoxylate</name>
        <dbReference type="ChEBI" id="CHEBI:36655"/>
    </ligand>
</feature>
<dbReference type="eggNOG" id="KOG0538">
    <property type="taxonomic scope" value="Eukaryota"/>
</dbReference>
<keyword evidence="5" id="KW-0285">Flavoprotein</keyword>
<dbReference type="InterPro" id="IPR037396">
    <property type="entry name" value="FMN_HAD"/>
</dbReference>
<evidence type="ECO:0000256" key="4">
    <source>
        <dbReference type="PIRSR" id="PIRSR000138-1"/>
    </source>
</evidence>
<dbReference type="PROSITE" id="PS00557">
    <property type="entry name" value="FMN_HYDROXY_ACID_DH_1"/>
    <property type="match status" value="1"/>
</dbReference>
<name>M7SX03_EUTLA</name>
<dbReference type="PANTHER" id="PTHR10578:SF140">
    <property type="entry name" value="FMN HYDROXY ACID DEHYDROGENASE DOMAIN-CONTAINING PROTEIN"/>
    <property type="match status" value="1"/>
</dbReference>
<dbReference type="Gene3D" id="3.20.20.70">
    <property type="entry name" value="Aldolase class I"/>
    <property type="match status" value="2"/>
</dbReference>
<reference evidence="9" key="1">
    <citation type="journal article" date="2013" name="Genome Announc.">
        <title>Draft genome sequence of the grapevine dieback fungus Eutypa lata UCR-EL1.</title>
        <authorList>
            <person name="Blanco-Ulate B."/>
            <person name="Rolshausen P.E."/>
            <person name="Cantu D."/>
        </authorList>
    </citation>
    <scope>NUCLEOTIDE SEQUENCE [LARGE SCALE GENOMIC DNA]</scope>
    <source>
        <strain evidence="9">UCR-EL1</strain>
    </source>
</reference>
<feature type="domain" description="FMN hydroxy acid dehydrogenase" evidence="7">
    <location>
        <begin position="40"/>
        <end position="378"/>
    </location>
</feature>
<dbReference type="OrthoDB" id="1925334at2759"/>
<accession>M7SX03</accession>
<keyword evidence="2" id="KW-0560">Oxidoreductase</keyword>
<evidence type="ECO:0000313" key="9">
    <source>
        <dbReference type="Proteomes" id="UP000012174"/>
    </source>
</evidence>
<evidence type="ECO:0000256" key="2">
    <source>
        <dbReference type="ARBA" id="ARBA00023002"/>
    </source>
</evidence>
<gene>
    <name evidence="8" type="ORF">UCREL1_3913</name>
</gene>
<dbReference type="GO" id="GO:0010181">
    <property type="term" value="F:FMN binding"/>
    <property type="evidence" value="ECO:0007669"/>
    <property type="project" value="InterPro"/>
</dbReference>
<dbReference type="STRING" id="1287681.M7SX03"/>
<feature type="binding site" evidence="5">
    <location>
        <position position="274"/>
    </location>
    <ligand>
        <name>glyoxylate</name>
        <dbReference type="ChEBI" id="CHEBI:36655"/>
    </ligand>
</feature>
<dbReference type="PANTHER" id="PTHR10578">
    <property type="entry name" value="S -2-HYDROXY-ACID OXIDASE-RELATED"/>
    <property type="match status" value="1"/>
</dbReference>
<dbReference type="InterPro" id="IPR012133">
    <property type="entry name" value="Alpha-hydoxy_acid_DH_FMN"/>
</dbReference>
<dbReference type="HOGENOM" id="CLU_020639_1_0_1"/>
<dbReference type="InterPro" id="IPR000262">
    <property type="entry name" value="FMN-dep_DH"/>
</dbReference>
<organism evidence="8 9">
    <name type="scientific">Eutypa lata (strain UCR-EL1)</name>
    <name type="common">Grapevine dieback disease fungus</name>
    <name type="synonym">Eutypa armeniacae</name>
    <dbReference type="NCBI Taxonomy" id="1287681"/>
    <lineage>
        <taxon>Eukaryota</taxon>
        <taxon>Fungi</taxon>
        <taxon>Dikarya</taxon>
        <taxon>Ascomycota</taxon>
        <taxon>Pezizomycotina</taxon>
        <taxon>Sordariomycetes</taxon>
        <taxon>Xylariomycetidae</taxon>
        <taxon>Xylariales</taxon>
        <taxon>Diatrypaceae</taxon>
        <taxon>Eutypa</taxon>
    </lineage>
</organism>
<protein>
    <submittedName>
        <fullName evidence="8">Putative cytochrome b2 protein</fullName>
    </submittedName>
</protein>
<sequence>MRSPFILSLLSGALATRPFVNEVDTGFDDFFADVPTGELAPLDKLVGLPDFDAAARRYLPIQNYTFLRNAAAGEWSYRNNLEVYSRYRLRPRMMVDITNVNETLPTTILGYNFSAPFFICPCGDQVRSNAEAEKGLVEAAGAENILYIPSGAATLSMEEIASYKQEGQVLFQQVYLDTNDTKTQDIFDRAKALGTKAFAFTVDSAADGNRQRGARYGVPSADGGWTYITWDFYHHLKTLTPLPIVIKGIQTVEDAQEAVRQGADGIYLSNHGGRQVDGSPSSLEVALEIHEQAPELFSQIEVFADGGVRYGTDVIKLLALGIKAVGLGRAFMYANVYGGEGVARAIRLLKREVAIDAGNAGIADLGRVDPSFVKWEPAWTT</sequence>
<proteinExistence type="inferred from homology"/>
<dbReference type="KEGG" id="ela:UCREL1_3913"/>
<comment type="similarity">
    <text evidence="3">Belongs to the FMN-dependent alpha-hydroxy acid dehydrogenase family.</text>
</comment>
<evidence type="ECO:0000256" key="1">
    <source>
        <dbReference type="ARBA" id="ARBA00001917"/>
    </source>
</evidence>
<dbReference type="PIRSF" id="PIRSF000138">
    <property type="entry name" value="Al-hdrx_acd_dh"/>
    <property type="match status" value="1"/>
</dbReference>
<feature type="binding site" evidence="5">
    <location>
        <position position="210"/>
    </location>
    <ligand>
        <name>glyoxylate</name>
        <dbReference type="ChEBI" id="CHEBI:36655"/>
    </ligand>
</feature>
<feature type="binding site" evidence="5">
    <location>
        <position position="269"/>
    </location>
    <ligand>
        <name>FMN</name>
        <dbReference type="ChEBI" id="CHEBI:58210"/>
    </ligand>
</feature>
<feature type="binding site" evidence="5">
    <location>
        <position position="150"/>
    </location>
    <ligand>
        <name>FMN</name>
        <dbReference type="ChEBI" id="CHEBI:58210"/>
    </ligand>
</feature>
<feature type="binding site" evidence="5">
    <location>
        <begin position="121"/>
        <end position="123"/>
    </location>
    <ligand>
        <name>FMN</name>
        <dbReference type="ChEBI" id="CHEBI:58210"/>
    </ligand>
</feature>
<feature type="signal peptide" evidence="6">
    <location>
        <begin position="1"/>
        <end position="15"/>
    </location>
</feature>
<feature type="binding site" evidence="5">
    <location>
        <begin position="328"/>
        <end position="329"/>
    </location>
    <ligand>
        <name>FMN</name>
        <dbReference type="ChEBI" id="CHEBI:58210"/>
    </ligand>
</feature>
<feature type="binding site" evidence="5">
    <location>
        <begin position="305"/>
        <end position="309"/>
    </location>
    <ligand>
        <name>FMN</name>
        <dbReference type="ChEBI" id="CHEBI:58210"/>
    </ligand>
</feature>
<keyword evidence="6" id="KW-0732">Signal</keyword>
<dbReference type="InterPro" id="IPR008259">
    <property type="entry name" value="FMN_hydac_DH_AS"/>
</dbReference>
<feature type="binding site" evidence="5">
    <location>
        <position position="247"/>
    </location>
    <ligand>
        <name>FMN</name>
        <dbReference type="ChEBI" id="CHEBI:58210"/>
    </ligand>
</feature>
<evidence type="ECO:0000256" key="3">
    <source>
        <dbReference type="ARBA" id="ARBA00024042"/>
    </source>
</evidence>
<evidence type="ECO:0000256" key="6">
    <source>
        <dbReference type="SAM" id="SignalP"/>
    </source>
</evidence>
<feature type="binding site" evidence="5">
    <location>
        <position position="175"/>
    </location>
    <ligand>
        <name>glyoxylate</name>
        <dbReference type="ChEBI" id="CHEBI:36655"/>
    </ligand>
</feature>